<reference evidence="1" key="1">
    <citation type="submission" date="2024-06" db="EMBL/GenBank/DDBJ databases">
        <authorList>
            <consortium name="consrtm"/>
            <person name="Uemura M."/>
            <person name="Terahara T."/>
        </authorList>
    </citation>
    <scope>NUCLEOTIDE SEQUENCE</scope>
    <source>
        <strain evidence="1">KM77-8</strain>
    </source>
</reference>
<name>A0AAT9HPR6_9ACTN</name>
<sequence>MAEQRGKVVGPAERAGGVGRGAVAADIGGDHPVLGGQGRDLGVEDAVVGEAGVQQDHRVAGPGVAVGEVAVGGGEEAQIRSSIHDNQGVMWLSTLATEVS</sequence>
<gene>
    <name evidence="1" type="ORF">SHKM778_54490</name>
</gene>
<proteinExistence type="predicted"/>
<dbReference type="EMBL" id="AP035768">
    <property type="protein sequence ID" value="BFO19061.1"/>
    <property type="molecule type" value="Genomic_DNA"/>
</dbReference>
<organism evidence="1">
    <name type="scientific">Streptomyces haneummycinicus</name>
    <dbReference type="NCBI Taxonomy" id="3074435"/>
    <lineage>
        <taxon>Bacteria</taxon>
        <taxon>Bacillati</taxon>
        <taxon>Actinomycetota</taxon>
        <taxon>Actinomycetes</taxon>
        <taxon>Kitasatosporales</taxon>
        <taxon>Streptomycetaceae</taxon>
        <taxon>Streptomyces</taxon>
    </lineage>
</organism>
<protein>
    <submittedName>
        <fullName evidence="1">Uncharacterized protein</fullName>
    </submittedName>
</protein>
<reference evidence="1" key="2">
    <citation type="submission" date="2024-07" db="EMBL/GenBank/DDBJ databases">
        <title>Streptomyces haneummycinica sp. nov., a new antibiotic-producing actinobacterium isolated from marine sediment.</title>
        <authorList>
            <person name="Uemura M."/>
            <person name="Hamada M."/>
            <person name="Hirano S."/>
            <person name="Kobayashi K."/>
            <person name="Ohshiro T."/>
            <person name="Kobayashi T."/>
            <person name="Terahara T."/>
        </authorList>
    </citation>
    <scope>NUCLEOTIDE SEQUENCE</scope>
    <source>
        <strain evidence="1">KM77-8</strain>
    </source>
</reference>
<accession>A0AAT9HPR6</accession>
<dbReference type="AlphaFoldDB" id="A0AAT9HPR6"/>
<evidence type="ECO:0000313" key="1">
    <source>
        <dbReference type="EMBL" id="BFO19061.1"/>
    </source>
</evidence>